<reference evidence="1" key="2">
    <citation type="submission" date="2020-09" db="EMBL/GenBank/DDBJ databases">
        <authorList>
            <person name="Sun Q."/>
            <person name="Kim S."/>
        </authorList>
    </citation>
    <scope>NUCLEOTIDE SEQUENCE</scope>
    <source>
        <strain evidence="1">KCTC 32255</strain>
    </source>
</reference>
<keyword evidence="2" id="KW-1185">Reference proteome</keyword>
<protein>
    <recommendedName>
        <fullName evidence="3">Cellulose synthase</fullName>
    </recommendedName>
</protein>
<dbReference type="InterPro" id="IPR038470">
    <property type="entry name" value="Cellsynth_D_sf"/>
</dbReference>
<evidence type="ECO:0008006" key="3">
    <source>
        <dbReference type="Google" id="ProtNLM"/>
    </source>
</evidence>
<sequence>MQAFQTAGRAGHGAARQDFIPGLCLLTGLTASEVGEALPAAQARGFYLAIGRRLAALEPLDGVSDVAGLCARANAFWQALGWGEVDIEAGDHAIIVRHNQPPIGVPGCDGPHWRAALSALLEGAWDAWFRTLGSGPALVTTGQWQGECLELRHGR</sequence>
<dbReference type="GO" id="GO:0030244">
    <property type="term" value="P:cellulose biosynthetic process"/>
    <property type="evidence" value="ECO:0007669"/>
    <property type="project" value="InterPro"/>
</dbReference>
<name>A0A918PDQ9_9SPHN</name>
<organism evidence="1 2">
    <name type="scientific">Novosphingobium colocasiae</name>
    <dbReference type="NCBI Taxonomy" id="1256513"/>
    <lineage>
        <taxon>Bacteria</taxon>
        <taxon>Pseudomonadati</taxon>
        <taxon>Pseudomonadota</taxon>
        <taxon>Alphaproteobacteria</taxon>
        <taxon>Sphingomonadales</taxon>
        <taxon>Sphingomonadaceae</taxon>
        <taxon>Novosphingobium</taxon>
    </lineage>
</organism>
<evidence type="ECO:0000313" key="1">
    <source>
        <dbReference type="EMBL" id="GGZ00675.1"/>
    </source>
</evidence>
<dbReference type="InterPro" id="IPR022798">
    <property type="entry name" value="BcsD_bac"/>
</dbReference>
<reference evidence="1" key="1">
    <citation type="journal article" date="2014" name="Int. J. Syst. Evol. Microbiol.">
        <title>Complete genome sequence of Corynebacterium casei LMG S-19264T (=DSM 44701T), isolated from a smear-ripened cheese.</title>
        <authorList>
            <consortium name="US DOE Joint Genome Institute (JGI-PGF)"/>
            <person name="Walter F."/>
            <person name="Albersmeier A."/>
            <person name="Kalinowski J."/>
            <person name="Ruckert C."/>
        </authorList>
    </citation>
    <scope>NUCLEOTIDE SEQUENCE</scope>
    <source>
        <strain evidence="1">KCTC 32255</strain>
    </source>
</reference>
<gene>
    <name evidence="1" type="ORF">GCM10011614_14670</name>
</gene>
<dbReference type="Gene3D" id="3.30.70.2590">
    <property type="match status" value="1"/>
</dbReference>
<proteinExistence type="predicted"/>
<dbReference type="Pfam" id="PF03500">
    <property type="entry name" value="Cellsynth_D"/>
    <property type="match status" value="1"/>
</dbReference>
<dbReference type="AlphaFoldDB" id="A0A918PDQ9"/>
<dbReference type="EMBL" id="BMZA01000003">
    <property type="protein sequence ID" value="GGZ00675.1"/>
    <property type="molecule type" value="Genomic_DNA"/>
</dbReference>
<comment type="caution">
    <text evidence="1">The sequence shown here is derived from an EMBL/GenBank/DDBJ whole genome shotgun (WGS) entry which is preliminary data.</text>
</comment>
<accession>A0A918PDQ9</accession>
<dbReference type="Proteomes" id="UP000648075">
    <property type="component" value="Unassembled WGS sequence"/>
</dbReference>
<dbReference type="RefSeq" id="WP_189620552.1">
    <property type="nucleotide sequence ID" value="NZ_BMZA01000003.1"/>
</dbReference>
<evidence type="ECO:0000313" key="2">
    <source>
        <dbReference type="Proteomes" id="UP000648075"/>
    </source>
</evidence>